<dbReference type="Proteomes" id="UP000321899">
    <property type="component" value="Unassembled WGS sequence"/>
</dbReference>
<evidence type="ECO:0000256" key="8">
    <source>
        <dbReference type="HAMAP-Rule" id="MF_01937"/>
    </source>
</evidence>
<feature type="transmembrane region" description="Helical" evidence="8">
    <location>
        <begin position="119"/>
        <end position="136"/>
    </location>
</feature>
<dbReference type="GO" id="GO:0009234">
    <property type="term" value="P:menaquinone biosynthetic process"/>
    <property type="evidence" value="ECO:0007669"/>
    <property type="project" value="UniProtKB-UniRule"/>
</dbReference>
<proteinExistence type="inferred from homology"/>
<evidence type="ECO:0000256" key="9">
    <source>
        <dbReference type="NCBIfam" id="TIGR00751"/>
    </source>
</evidence>
<comment type="subcellular location">
    <subcellularLocation>
        <location evidence="8">Cell membrane</location>
        <topology evidence="8">Multi-pass membrane protein</topology>
    </subcellularLocation>
    <subcellularLocation>
        <location evidence="1">Membrane</location>
        <topology evidence="1">Multi-pass membrane protein</topology>
    </subcellularLocation>
</comment>
<comment type="catalytic activity">
    <reaction evidence="8">
        <text>an all-trans-polyprenyl diphosphate + 1,4-dihydroxy-2-naphthoate + H(+) = a 2-demethylmenaquinol + CO2 + diphosphate</text>
        <dbReference type="Rhea" id="RHEA:26478"/>
        <dbReference type="Rhea" id="RHEA-COMP:9563"/>
        <dbReference type="Rhea" id="RHEA-COMP:9564"/>
        <dbReference type="ChEBI" id="CHEBI:11173"/>
        <dbReference type="ChEBI" id="CHEBI:15378"/>
        <dbReference type="ChEBI" id="CHEBI:16526"/>
        <dbReference type="ChEBI" id="CHEBI:33019"/>
        <dbReference type="ChEBI" id="CHEBI:55437"/>
        <dbReference type="ChEBI" id="CHEBI:58914"/>
        <dbReference type="EC" id="2.5.1.74"/>
    </reaction>
</comment>
<feature type="transmembrane region" description="Helical" evidence="8">
    <location>
        <begin position="174"/>
        <end position="194"/>
    </location>
</feature>
<feature type="transmembrane region" description="Helical" evidence="8">
    <location>
        <begin position="148"/>
        <end position="168"/>
    </location>
</feature>
<dbReference type="GO" id="GO:0042371">
    <property type="term" value="P:vitamin K biosynthetic process"/>
    <property type="evidence" value="ECO:0007669"/>
    <property type="project" value="TreeGrafter"/>
</dbReference>
<dbReference type="InterPro" id="IPR004657">
    <property type="entry name" value="MenA"/>
</dbReference>
<evidence type="ECO:0000256" key="3">
    <source>
        <dbReference type="ARBA" id="ARBA00022475"/>
    </source>
</evidence>
<comment type="function">
    <text evidence="8">Conversion of 1,4-dihydroxy-2-naphthoate (DHNA) to demethylmenaquinone (DMK).</text>
</comment>
<keyword evidence="6 8" id="KW-1133">Transmembrane helix</keyword>
<evidence type="ECO:0000256" key="5">
    <source>
        <dbReference type="ARBA" id="ARBA00022692"/>
    </source>
</evidence>
<keyword evidence="5 8" id="KW-0812">Transmembrane</keyword>
<keyword evidence="3 8" id="KW-1003">Cell membrane</keyword>
<dbReference type="EC" id="2.5.1.74" evidence="8 9"/>
<dbReference type="PANTHER" id="PTHR13929:SF0">
    <property type="entry name" value="UBIA PRENYLTRANSFERASE DOMAIN-CONTAINING PROTEIN 1"/>
    <property type="match status" value="1"/>
</dbReference>
<dbReference type="Pfam" id="PF01040">
    <property type="entry name" value="UbiA"/>
    <property type="match status" value="1"/>
</dbReference>
<gene>
    <name evidence="8" type="primary">menA</name>
    <name evidence="10" type="ORF">FIM25_12000</name>
</gene>
<dbReference type="NCBIfam" id="TIGR00751">
    <property type="entry name" value="menA"/>
    <property type="match status" value="1"/>
</dbReference>
<dbReference type="OrthoDB" id="9767568at2"/>
<evidence type="ECO:0000313" key="10">
    <source>
        <dbReference type="EMBL" id="TYT74003.1"/>
    </source>
</evidence>
<dbReference type="HAMAP" id="MF_01937">
    <property type="entry name" value="MenA_1"/>
    <property type="match status" value="1"/>
</dbReference>
<keyword evidence="2 8" id="KW-0474">Menaquinone biosynthesis</keyword>
<name>A0A5S5ME55_9BACT</name>
<dbReference type="InterPro" id="IPR026046">
    <property type="entry name" value="UBIAD1"/>
</dbReference>
<evidence type="ECO:0000256" key="6">
    <source>
        <dbReference type="ARBA" id="ARBA00022989"/>
    </source>
</evidence>
<dbReference type="InterPro" id="IPR000537">
    <property type="entry name" value="UbiA_prenyltransferase"/>
</dbReference>
<evidence type="ECO:0000256" key="2">
    <source>
        <dbReference type="ARBA" id="ARBA00022428"/>
    </source>
</evidence>
<dbReference type="PIRSF" id="PIRSF005355">
    <property type="entry name" value="UBIAD1"/>
    <property type="match status" value="1"/>
</dbReference>
<evidence type="ECO:0000313" key="11">
    <source>
        <dbReference type="Proteomes" id="UP000321899"/>
    </source>
</evidence>
<feature type="transmembrane region" description="Helical" evidence="8">
    <location>
        <begin position="39"/>
        <end position="61"/>
    </location>
</feature>
<protein>
    <recommendedName>
        <fullName evidence="8 9">1,4-dihydroxy-2-naphthoate octaprenyltransferase</fullName>
        <shortName evidence="8">DHNA-octaprenyltransferase</shortName>
        <ecNumber evidence="8 9">2.5.1.74</ecNumber>
    </recommendedName>
</protein>
<dbReference type="RefSeq" id="WP_139449648.1">
    <property type="nucleotide sequence ID" value="NZ_VDMB01000016.1"/>
</dbReference>
<keyword evidence="11" id="KW-1185">Reference proteome</keyword>
<dbReference type="NCBIfam" id="NF004751">
    <property type="entry name" value="PRK06080.1-3"/>
    <property type="match status" value="1"/>
</dbReference>
<dbReference type="EMBL" id="VDMB01000016">
    <property type="protein sequence ID" value="TYT74003.1"/>
    <property type="molecule type" value="Genomic_DNA"/>
</dbReference>
<feature type="transmembrane region" description="Helical" evidence="8">
    <location>
        <begin position="242"/>
        <end position="263"/>
    </location>
</feature>
<keyword evidence="4 8" id="KW-0808">Transferase</keyword>
<dbReference type="CDD" id="cd13962">
    <property type="entry name" value="PT_UbiA_UBIAD1"/>
    <property type="match status" value="1"/>
</dbReference>
<dbReference type="AlphaFoldDB" id="A0A5S5ME55"/>
<organism evidence="10 11">
    <name type="scientific">Desulfobotulus mexicanus</name>
    <dbReference type="NCBI Taxonomy" id="2586642"/>
    <lineage>
        <taxon>Bacteria</taxon>
        <taxon>Pseudomonadati</taxon>
        <taxon>Thermodesulfobacteriota</taxon>
        <taxon>Desulfobacteria</taxon>
        <taxon>Desulfobacterales</taxon>
        <taxon>Desulfobacteraceae</taxon>
        <taxon>Desulfobotulus</taxon>
    </lineage>
</organism>
<dbReference type="InterPro" id="IPR044878">
    <property type="entry name" value="UbiA_sf"/>
</dbReference>
<feature type="transmembrane region" description="Helical" evidence="8">
    <location>
        <begin position="215"/>
        <end position="236"/>
    </location>
</feature>
<reference evidence="10 11" key="1">
    <citation type="submission" date="2019-06" db="EMBL/GenBank/DDBJ databases">
        <title>Desulfobotulus mexicanus sp. nov., a novel sulfate-reducing bacterium isolated from the sediment of an alkaline crater lake in Mexico.</title>
        <authorList>
            <person name="Hirschler-Rea A."/>
        </authorList>
    </citation>
    <scope>NUCLEOTIDE SEQUENCE [LARGE SCALE GENOMIC DNA]</scope>
    <source>
        <strain evidence="10 11">PAR22N</strain>
    </source>
</reference>
<dbReference type="GO" id="GO:0005886">
    <property type="term" value="C:plasma membrane"/>
    <property type="evidence" value="ECO:0007669"/>
    <property type="project" value="UniProtKB-SubCell"/>
</dbReference>
<evidence type="ECO:0000256" key="7">
    <source>
        <dbReference type="ARBA" id="ARBA00023136"/>
    </source>
</evidence>
<keyword evidence="7 8" id="KW-0472">Membrane</keyword>
<sequence length="297" mass="31709">MNTTTQKEAWILAARPKTLPAALGPVILGIAAAGSMGKFHFISGFLALTTALLLQIAVNLANDYFDAKAGHDNEKRLGPIRVTQSGLIDGKKVLAAMVLCMVLALCSGLYLIFRGGIPAFFIALFSFIGVLSYSAGPFPMTEKGLGEAAAFLFFGPVAVCGTTWVMALEFSAQAFMASLPAGLLIAAILSVNNIRDIDSDAATGKRTLAVRMGAIPSRYFFTALVTVAYVFPLVLALKSNTWMLLVFLSFPKAIFVIQSLWHMEGSLLNEVLADTAKLSFFFCLLYAAAMMAGVPKV</sequence>
<dbReference type="Gene3D" id="1.10.357.140">
    <property type="entry name" value="UbiA prenyltransferase"/>
    <property type="match status" value="1"/>
</dbReference>
<comment type="caution">
    <text evidence="10">The sequence shown here is derived from an EMBL/GenBank/DDBJ whole genome shotgun (WGS) entry which is preliminary data.</text>
</comment>
<comment type="similarity">
    <text evidence="8">Belongs to the MenA family. Type 1 subfamily.</text>
</comment>
<dbReference type="UniPathway" id="UPA00079">
    <property type="reaction ID" value="UER00168"/>
</dbReference>
<dbReference type="GO" id="GO:0046428">
    <property type="term" value="F:1,4-dihydroxy-2-naphthoate polyprenyltransferase activity"/>
    <property type="evidence" value="ECO:0007669"/>
    <property type="project" value="UniProtKB-UniRule"/>
</dbReference>
<dbReference type="PANTHER" id="PTHR13929">
    <property type="entry name" value="1,4-DIHYDROXY-2-NAPHTHOATE OCTAPRENYLTRANSFERASE"/>
    <property type="match status" value="1"/>
</dbReference>
<accession>A0A5S5ME55</accession>
<feature type="transmembrane region" description="Helical" evidence="8">
    <location>
        <begin position="12"/>
        <end position="33"/>
    </location>
</feature>
<evidence type="ECO:0000256" key="1">
    <source>
        <dbReference type="ARBA" id="ARBA00004141"/>
    </source>
</evidence>
<feature type="transmembrane region" description="Helical" evidence="8">
    <location>
        <begin position="93"/>
        <end position="113"/>
    </location>
</feature>
<comment type="pathway">
    <text evidence="8">Quinol/quinone metabolism; menaquinone biosynthesis; menaquinol from 1,4-dihydroxy-2-naphthoate: step 1/2.</text>
</comment>
<evidence type="ECO:0000256" key="4">
    <source>
        <dbReference type="ARBA" id="ARBA00022679"/>
    </source>
</evidence>
<feature type="transmembrane region" description="Helical" evidence="8">
    <location>
        <begin position="275"/>
        <end position="294"/>
    </location>
</feature>